<evidence type="ECO:0000256" key="1">
    <source>
        <dbReference type="SAM" id="MobiDB-lite"/>
    </source>
</evidence>
<feature type="non-terminal residue" evidence="2">
    <location>
        <position position="203"/>
    </location>
</feature>
<reference evidence="2" key="1">
    <citation type="submission" date="2014-05" db="EMBL/GenBank/DDBJ databases">
        <title>The transcriptome of the halophilic microalga Tetraselmis sp. GSL018 isolated from the Great Salt Lake, Utah.</title>
        <authorList>
            <person name="Jinkerson R.E."/>
            <person name="D'Adamo S."/>
            <person name="Posewitz M.C."/>
        </authorList>
    </citation>
    <scope>NUCLEOTIDE SEQUENCE</scope>
    <source>
        <strain evidence="2">GSL018</strain>
    </source>
</reference>
<proteinExistence type="predicted"/>
<dbReference type="AlphaFoldDB" id="A0A061RC69"/>
<gene>
    <name evidence="2" type="ORF">TSPGSL018_9192</name>
</gene>
<feature type="non-terminal residue" evidence="2">
    <location>
        <position position="1"/>
    </location>
</feature>
<feature type="region of interest" description="Disordered" evidence="1">
    <location>
        <begin position="136"/>
        <end position="163"/>
    </location>
</feature>
<protein>
    <submittedName>
        <fullName evidence="2">Uncharacterized protein</fullName>
    </submittedName>
</protein>
<name>A0A061RC69_9CHLO</name>
<dbReference type="EMBL" id="GBEZ01018170">
    <property type="protein sequence ID" value="JAC68240.1"/>
    <property type="molecule type" value="Transcribed_RNA"/>
</dbReference>
<sequence length="203" mass="20996">APRVSGACWNWWPHARAPRHLGPEHPPVPRHRSQSPGGPGRDRGLWPSAIGLLSSCSERGCQHPTAAAILSLGWVVTAPVPRCVEALYGGGIATAGAAPRHGVGGEGCAPDDGAGAGGPTERPVPRNPFLRAALEEDEQEWDSCSDGSSEGGRDPEDTFSDLEDFIVCEPETDYKAEAPRQQGVPPLQGAAGAVLSGCGVTGV</sequence>
<organism evidence="2">
    <name type="scientific">Tetraselmis sp. GSL018</name>
    <dbReference type="NCBI Taxonomy" id="582737"/>
    <lineage>
        <taxon>Eukaryota</taxon>
        <taxon>Viridiplantae</taxon>
        <taxon>Chlorophyta</taxon>
        <taxon>core chlorophytes</taxon>
        <taxon>Chlorodendrophyceae</taxon>
        <taxon>Chlorodendrales</taxon>
        <taxon>Chlorodendraceae</taxon>
        <taxon>Tetraselmis</taxon>
    </lineage>
</organism>
<evidence type="ECO:0000313" key="2">
    <source>
        <dbReference type="EMBL" id="JAC68240.1"/>
    </source>
</evidence>
<feature type="region of interest" description="Disordered" evidence="1">
    <location>
        <begin position="19"/>
        <end position="44"/>
    </location>
</feature>
<accession>A0A061RC69</accession>